<dbReference type="GO" id="GO:0032259">
    <property type="term" value="P:methylation"/>
    <property type="evidence" value="ECO:0007669"/>
    <property type="project" value="UniProtKB-KW"/>
</dbReference>
<dbReference type="GO" id="GO:0003700">
    <property type="term" value="F:DNA-binding transcription factor activity"/>
    <property type="evidence" value="ECO:0007669"/>
    <property type="project" value="InterPro"/>
</dbReference>
<dbReference type="Pfam" id="PF12833">
    <property type="entry name" value="HTH_18"/>
    <property type="match status" value="1"/>
</dbReference>
<keyword evidence="7" id="KW-0010">Activator</keyword>
<dbReference type="AlphaFoldDB" id="A0A346NHQ8"/>
<protein>
    <recommendedName>
        <fullName evidence="3">DNA-3-methyladenine glycosylase II</fullName>
        <ecNumber evidence="3">3.2.2.21</ecNumber>
    </recommendedName>
</protein>
<dbReference type="Proteomes" id="UP000262073">
    <property type="component" value="Chromosome"/>
</dbReference>
<dbReference type="GO" id="GO:0032993">
    <property type="term" value="C:protein-DNA complex"/>
    <property type="evidence" value="ECO:0007669"/>
    <property type="project" value="TreeGrafter"/>
</dbReference>
<keyword evidence="9" id="KW-0234">DNA repair</keyword>
<dbReference type="InterPro" id="IPR010316">
    <property type="entry name" value="AlkA_N"/>
</dbReference>
<dbReference type="InterPro" id="IPR018060">
    <property type="entry name" value="HTH_AraC"/>
</dbReference>
<dbReference type="PANTHER" id="PTHR43003">
    <property type="entry name" value="DNA-3-METHYLADENINE GLYCOSYLASE"/>
    <property type="match status" value="1"/>
</dbReference>
<dbReference type="InterPro" id="IPR051912">
    <property type="entry name" value="Alkylbase_DNA_Glycosylase/TA"/>
</dbReference>
<accession>A0A346NHQ8</accession>
<dbReference type="SUPFAM" id="SSF57884">
    <property type="entry name" value="Ada DNA repair protein, N-terminal domain (N-Ada 10)"/>
    <property type="match status" value="1"/>
</dbReference>
<dbReference type="Pfam" id="PF02805">
    <property type="entry name" value="Ada_Zn_binding"/>
    <property type="match status" value="1"/>
</dbReference>
<dbReference type="GO" id="GO:0008725">
    <property type="term" value="F:DNA-3-methyladenine glycosylase activity"/>
    <property type="evidence" value="ECO:0007669"/>
    <property type="project" value="TreeGrafter"/>
</dbReference>
<organism evidence="11 12">
    <name type="scientific">Salinimonas sediminis</name>
    <dbReference type="NCBI Taxonomy" id="2303538"/>
    <lineage>
        <taxon>Bacteria</taxon>
        <taxon>Pseudomonadati</taxon>
        <taxon>Pseudomonadota</taxon>
        <taxon>Gammaproteobacteria</taxon>
        <taxon>Alteromonadales</taxon>
        <taxon>Alteromonadaceae</taxon>
        <taxon>Alteromonas/Salinimonas group</taxon>
        <taxon>Salinimonas</taxon>
    </lineage>
</organism>
<keyword evidence="5" id="KW-0227">DNA damage</keyword>
<evidence type="ECO:0000256" key="8">
    <source>
        <dbReference type="ARBA" id="ARBA00023163"/>
    </source>
</evidence>
<comment type="cofactor">
    <cofactor evidence="2">
        <name>Zn(2+)</name>
        <dbReference type="ChEBI" id="CHEBI:29105"/>
    </cofactor>
</comment>
<dbReference type="GO" id="GO:0008168">
    <property type="term" value="F:methyltransferase activity"/>
    <property type="evidence" value="ECO:0007669"/>
    <property type="project" value="UniProtKB-KW"/>
</dbReference>
<evidence type="ECO:0000256" key="4">
    <source>
        <dbReference type="ARBA" id="ARBA00022603"/>
    </source>
</evidence>
<dbReference type="PROSITE" id="PS01124">
    <property type="entry name" value="HTH_ARAC_FAMILY_2"/>
    <property type="match status" value="1"/>
</dbReference>
<evidence type="ECO:0000313" key="12">
    <source>
        <dbReference type="Proteomes" id="UP000262073"/>
    </source>
</evidence>
<dbReference type="Gene3D" id="3.30.310.20">
    <property type="entry name" value="DNA-3-methyladenine glycosylase AlkA, N-terminal domain"/>
    <property type="match status" value="1"/>
</dbReference>
<keyword evidence="8" id="KW-0804">Transcription</keyword>
<dbReference type="SMART" id="SM01009">
    <property type="entry name" value="AlkA_N"/>
    <property type="match status" value="1"/>
</dbReference>
<evidence type="ECO:0000256" key="6">
    <source>
        <dbReference type="ARBA" id="ARBA00023015"/>
    </source>
</evidence>
<dbReference type="InterPro" id="IPR009057">
    <property type="entry name" value="Homeodomain-like_sf"/>
</dbReference>
<dbReference type="GO" id="GO:0006285">
    <property type="term" value="P:base-excision repair, AP site formation"/>
    <property type="evidence" value="ECO:0007669"/>
    <property type="project" value="TreeGrafter"/>
</dbReference>
<evidence type="ECO:0000313" key="11">
    <source>
        <dbReference type="EMBL" id="AXR05065.1"/>
    </source>
</evidence>
<dbReference type="Gene3D" id="1.10.10.60">
    <property type="entry name" value="Homeodomain-like"/>
    <property type="match status" value="1"/>
</dbReference>
<keyword evidence="12" id="KW-1185">Reference proteome</keyword>
<dbReference type="InterPro" id="IPR037046">
    <property type="entry name" value="AlkA_N_sf"/>
</dbReference>
<reference evidence="11 12" key="1">
    <citation type="submission" date="2018-08" db="EMBL/GenBank/DDBJ databases">
        <title>Salinimonas sediminis sp. nov., a piezophilic bacterium isolated from a deep-sea sediment sample from the New Britain Trench.</title>
        <authorList>
            <person name="Cao J."/>
        </authorList>
    </citation>
    <scope>NUCLEOTIDE SEQUENCE [LARGE SCALE GENOMIC DNA]</scope>
    <source>
        <strain evidence="11 12">N102</strain>
    </source>
</reference>
<dbReference type="GO" id="GO:0006307">
    <property type="term" value="P:DNA alkylation repair"/>
    <property type="evidence" value="ECO:0007669"/>
    <property type="project" value="TreeGrafter"/>
</dbReference>
<dbReference type="GO" id="GO:0005737">
    <property type="term" value="C:cytoplasm"/>
    <property type="evidence" value="ECO:0007669"/>
    <property type="project" value="TreeGrafter"/>
</dbReference>
<feature type="domain" description="HTH araC/xylS-type" evidence="10">
    <location>
        <begin position="92"/>
        <end position="192"/>
    </location>
</feature>
<dbReference type="Gene3D" id="1.10.340.30">
    <property type="entry name" value="Hypothetical protein, domain 2"/>
    <property type="match status" value="1"/>
</dbReference>
<dbReference type="SUPFAM" id="SSF55945">
    <property type="entry name" value="TATA-box binding protein-like"/>
    <property type="match status" value="1"/>
</dbReference>
<evidence type="ECO:0000256" key="9">
    <source>
        <dbReference type="ARBA" id="ARBA00023204"/>
    </source>
</evidence>
<dbReference type="SMART" id="SM00342">
    <property type="entry name" value="HTH_ARAC"/>
    <property type="match status" value="1"/>
</dbReference>
<sequence length="468" mass="51492">MTSNHNRSHGPQTQAFYRQARLSRDPRFDGVFFVGVTSTGIFCRPVCPARLPAEKNVIYYQRAIEALAAGYRPCLRCRPDSAPQSAAWKGVGSTVGRAEKLLAELPAMPVAHIARRLGVSQRYLCQLTSRYLGLAPKQLQIFHQLLFAKRLLQQSGLSVAEVAIACGFNSSRRLQCLMQQHWQLTPSALRSNKKVSHDPATIQLFLACRAPYNWPQVRDFLAGHALTLVEQVSDTSYALAFNWGQSPGHLIATFNQKKCGFDVALRLTDLTSIQPVMENLARVLDTHADPLLISQALQAAGIAPQQLVEGLRLPGTWSYFEAGCRAVLGQQISVKAATNYANQLVAKTHTENQYGPVFPSPEAVVAMPLDALRLPASRQHTLRALATAFTASEPPTRADLLALKGIGPWTCDYMALRGAGDSDIYLESDLIVRKAAAAQPIQAAQATPWRTYLTLQLWDIAVNQQAER</sequence>
<dbReference type="GO" id="GO:0043916">
    <property type="term" value="F:DNA-7-methylguanine glycosylase activity"/>
    <property type="evidence" value="ECO:0007669"/>
    <property type="project" value="TreeGrafter"/>
</dbReference>
<dbReference type="KEGG" id="salm:D0Y50_00980"/>
<evidence type="ECO:0000256" key="3">
    <source>
        <dbReference type="ARBA" id="ARBA00012000"/>
    </source>
</evidence>
<dbReference type="InterPro" id="IPR035451">
    <property type="entry name" value="Ada-like_dom_sf"/>
</dbReference>
<dbReference type="GO" id="GO:0008270">
    <property type="term" value="F:zinc ion binding"/>
    <property type="evidence" value="ECO:0007669"/>
    <property type="project" value="InterPro"/>
</dbReference>
<dbReference type="Gene3D" id="3.40.10.10">
    <property type="entry name" value="DNA Methylphosphotriester Repair Domain"/>
    <property type="match status" value="1"/>
</dbReference>
<proteinExistence type="predicted"/>
<dbReference type="InterPro" id="IPR003265">
    <property type="entry name" value="HhH-GPD_domain"/>
</dbReference>
<dbReference type="GO" id="GO:0032131">
    <property type="term" value="F:alkylated DNA binding"/>
    <property type="evidence" value="ECO:0007669"/>
    <property type="project" value="TreeGrafter"/>
</dbReference>
<dbReference type="RefSeq" id="WP_117315057.1">
    <property type="nucleotide sequence ID" value="NZ_CP031769.1"/>
</dbReference>
<evidence type="ECO:0000256" key="7">
    <source>
        <dbReference type="ARBA" id="ARBA00023159"/>
    </source>
</evidence>
<dbReference type="Pfam" id="PF06029">
    <property type="entry name" value="AlkA_N"/>
    <property type="match status" value="1"/>
</dbReference>
<keyword evidence="4" id="KW-0808">Transferase</keyword>
<dbReference type="InterPro" id="IPR011257">
    <property type="entry name" value="DNA_glycosylase"/>
</dbReference>
<dbReference type="SUPFAM" id="SSF46689">
    <property type="entry name" value="Homeodomain-like"/>
    <property type="match status" value="1"/>
</dbReference>
<dbReference type="EC" id="3.2.2.21" evidence="3"/>
<dbReference type="SUPFAM" id="SSF48150">
    <property type="entry name" value="DNA-glycosylase"/>
    <property type="match status" value="1"/>
</dbReference>
<dbReference type="InterPro" id="IPR004026">
    <property type="entry name" value="Ada_DNA_repair_Zn-bd"/>
</dbReference>
<evidence type="ECO:0000256" key="2">
    <source>
        <dbReference type="ARBA" id="ARBA00001947"/>
    </source>
</evidence>
<comment type="catalytic activity">
    <reaction evidence="1">
        <text>Hydrolysis of alkylated DNA, releasing 3-methyladenine, 3-methylguanine, 7-methylguanine and 7-methyladenine.</text>
        <dbReference type="EC" id="3.2.2.21"/>
    </reaction>
</comment>
<evidence type="ECO:0000256" key="5">
    <source>
        <dbReference type="ARBA" id="ARBA00022763"/>
    </source>
</evidence>
<dbReference type="OrthoDB" id="9811249at2"/>
<dbReference type="SMART" id="SM00478">
    <property type="entry name" value="ENDO3c"/>
    <property type="match status" value="1"/>
</dbReference>
<evidence type="ECO:0000256" key="1">
    <source>
        <dbReference type="ARBA" id="ARBA00000086"/>
    </source>
</evidence>
<dbReference type="PANTHER" id="PTHR43003:SF13">
    <property type="entry name" value="DNA-3-METHYLADENINE GLYCOSYLASE 2"/>
    <property type="match status" value="1"/>
</dbReference>
<gene>
    <name evidence="11" type="ORF">D0Y50_00980</name>
</gene>
<dbReference type="CDD" id="cd00056">
    <property type="entry name" value="ENDO3c"/>
    <property type="match status" value="1"/>
</dbReference>
<name>A0A346NHQ8_9ALTE</name>
<dbReference type="GO" id="GO:0043565">
    <property type="term" value="F:sequence-specific DNA binding"/>
    <property type="evidence" value="ECO:0007669"/>
    <property type="project" value="InterPro"/>
</dbReference>
<keyword evidence="4" id="KW-0489">Methyltransferase</keyword>
<keyword evidence="6" id="KW-0805">Transcription regulation</keyword>
<evidence type="ECO:0000259" key="10">
    <source>
        <dbReference type="PROSITE" id="PS01124"/>
    </source>
</evidence>
<dbReference type="EMBL" id="CP031769">
    <property type="protein sequence ID" value="AXR05065.1"/>
    <property type="molecule type" value="Genomic_DNA"/>
</dbReference>